<comment type="caution">
    <text evidence="2">The sequence shown here is derived from an EMBL/GenBank/DDBJ whole genome shotgun (WGS) entry which is preliminary data.</text>
</comment>
<accession>A0ABP0R5Q2</accession>
<feature type="domain" description="DUF7869" evidence="1">
    <location>
        <begin position="296"/>
        <end position="450"/>
    </location>
</feature>
<evidence type="ECO:0000313" key="3">
    <source>
        <dbReference type="Proteomes" id="UP001642464"/>
    </source>
</evidence>
<reference evidence="2 3" key="1">
    <citation type="submission" date="2024-02" db="EMBL/GenBank/DDBJ databases">
        <authorList>
            <person name="Chen Y."/>
            <person name="Shah S."/>
            <person name="Dougan E. K."/>
            <person name="Thang M."/>
            <person name="Chan C."/>
        </authorList>
    </citation>
    <scope>NUCLEOTIDE SEQUENCE [LARGE SCALE GENOMIC DNA]</scope>
</reference>
<keyword evidence="3" id="KW-1185">Reference proteome</keyword>
<evidence type="ECO:0000259" key="1">
    <source>
        <dbReference type="Pfam" id="PF25273"/>
    </source>
</evidence>
<gene>
    <name evidence="2" type="ORF">SCF082_LOCUS45038</name>
</gene>
<evidence type="ECO:0000313" key="2">
    <source>
        <dbReference type="EMBL" id="CAK9095910.1"/>
    </source>
</evidence>
<dbReference type="PANTHER" id="PTHR33153:SF3">
    <property type="entry name" value="TRAFFICKING PROTEIN PARTICLE COMPLEX SUBUNIT 11 DOMAIN-CONTAINING PROTEIN"/>
    <property type="match status" value="1"/>
</dbReference>
<name>A0ABP0R5Q2_9DINO</name>
<dbReference type="Pfam" id="PF25273">
    <property type="entry name" value="DUF7869"/>
    <property type="match status" value="1"/>
</dbReference>
<dbReference type="Proteomes" id="UP001642464">
    <property type="component" value="Unassembled WGS sequence"/>
</dbReference>
<organism evidence="2 3">
    <name type="scientific">Durusdinium trenchii</name>
    <dbReference type="NCBI Taxonomy" id="1381693"/>
    <lineage>
        <taxon>Eukaryota</taxon>
        <taxon>Sar</taxon>
        <taxon>Alveolata</taxon>
        <taxon>Dinophyceae</taxon>
        <taxon>Suessiales</taxon>
        <taxon>Symbiodiniaceae</taxon>
        <taxon>Durusdinium</taxon>
    </lineage>
</organism>
<protein>
    <recommendedName>
        <fullName evidence="1">DUF7869 domain-containing protein</fullName>
    </recommendedName>
</protein>
<dbReference type="EMBL" id="CAXAMM010040869">
    <property type="protein sequence ID" value="CAK9095910.1"/>
    <property type="molecule type" value="Genomic_DNA"/>
</dbReference>
<sequence>MAGKHRLSQPPEPISPGCSQTKKHFLCGRLVCKFGLARLLGIGTDRAVKIARAIKNHDTHAPMDGRFASKPRNYDNSMSWKREQVHDFLQYLYETLSEPMPEVVVDADSHGQQLQVCKPLRFKKRKGKRPRTFQKRDRPLDETRAKLVRHLPPGSFHDYLRMFHATYPSVNVSMKLFMRVWEANFGDRLRVRTTSQHKTCSECVKHKFIIRKLVGNRSAIVAQQKQWTAHLDRQYADRVQYWTCRSSSRLGNYDGNGCRTISIIIDSMDRTKWAVPRAAALATKELGNLQRPVLDVTLLLAHGHMCGVLMGDPRVSKGSSWTCECLLHVLDCLARQGVDLRDCELAVQADNCSKECKSNAFLKLLSYLVARGRVKRARLSCLVSGHSHEDVDQAFSLMGAYLQTQKELHNADAFENAASRFFQNPSVRPHEKLRVVKGVSQIRDWKPWLHVGFRNSFLYGLGGPGAPHEFQFDTMGSLMSSEGGILLNVS</sequence>
<proteinExistence type="predicted"/>
<dbReference type="PANTHER" id="PTHR33153">
    <property type="entry name" value="MYND-TYPE DOMAIN-CONTAINING PROTEIN"/>
    <property type="match status" value="1"/>
</dbReference>
<dbReference type="InterPro" id="IPR057191">
    <property type="entry name" value="DUF7869"/>
</dbReference>